<accession>A0ABS4GEG2</accession>
<feature type="transmembrane region" description="Helical" evidence="6">
    <location>
        <begin position="201"/>
        <end position="220"/>
    </location>
</feature>
<evidence type="ECO:0000256" key="5">
    <source>
        <dbReference type="ARBA" id="ARBA00023136"/>
    </source>
</evidence>
<evidence type="ECO:0000256" key="2">
    <source>
        <dbReference type="ARBA" id="ARBA00022475"/>
    </source>
</evidence>
<feature type="transmembrane region" description="Helical" evidence="6">
    <location>
        <begin position="368"/>
        <end position="386"/>
    </location>
</feature>
<evidence type="ECO:0000313" key="8">
    <source>
        <dbReference type="Proteomes" id="UP001519342"/>
    </source>
</evidence>
<feature type="transmembrane region" description="Helical" evidence="6">
    <location>
        <begin position="102"/>
        <end position="125"/>
    </location>
</feature>
<comment type="caution">
    <text evidence="7">The sequence shown here is derived from an EMBL/GenBank/DDBJ whole genome shotgun (WGS) entry which is preliminary data.</text>
</comment>
<dbReference type="PANTHER" id="PTHR32196">
    <property type="entry name" value="ABC TRANSPORTER PERMEASE PROTEIN YPHD-RELATED-RELATED"/>
    <property type="match status" value="1"/>
</dbReference>
<evidence type="ECO:0000256" key="1">
    <source>
        <dbReference type="ARBA" id="ARBA00004651"/>
    </source>
</evidence>
<name>A0ABS4GEG2_9FIRM</name>
<evidence type="ECO:0000313" key="7">
    <source>
        <dbReference type="EMBL" id="MBP1926093.1"/>
    </source>
</evidence>
<feature type="transmembrane region" description="Helical" evidence="6">
    <location>
        <begin position="17"/>
        <end position="37"/>
    </location>
</feature>
<dbReference type="Pfam" id="PF02653">
    <property type="entry name" value="BPD_transp_2"/>
    <property type="match status" value="1"/>
</dbReference>
<keyword evidence="5 6" id="KW-0472">Membrane</keyword>
<dbReference type="Proteomes" id="UP001519342">
    <property type="component" value="Unassembled WGS sequence"/>
</dbReference>
<organism evidence="7 8">
    <name type="scientific">Sedimentibacter acidaminivorans</name>
    <dbReference type="NCBI Taxonomy" id="913099"/>
    <lineage>
        <taxon>Bacteria</taxon>
        <taxon>Bacillati</taxon>
        <taxon>Bacillota</taxon>
        <taxon>Tissierellia</taxon>
        <taxon>Sedimentibacter</taxon>
    </lineage>
</organism>
<keyword evidence="7" id="KW-0813">Transport</keyword>
<feature type="transmembrane region" description="Helical" evidence="6">
    <location>
        <begin position="58"/>
        <end position="82"/>
    </location>
</feature>
<comment type="subcellular location">
    <subcellularLocation>
        <location evidence="1">Cell membrane</location>
        <topology evidence="1">Multi-pass membrane protein</topology>
    </subcellularLocation>
</comment>
<proteinExistence type="predicted"/>
<gene>
    <name evidence="7" type="ORF">J2Z76_001957</name>
</gene>
<keyword evidence="8" id="KW-1185">Reference proteome</keyword>
<evidence type="ECO:0000256" key="6">
    <source>
        <dbReference type="SAM" id="Phobius"/>
    </source>
</evidence>
<feature type="transmembrane region" description="Helical" evidence="6">
    <location>
        <begin position="339"/>
        <end position="356"/>
    </location>
</feature>
<evidence type="ECO:0000256" key="4">
    <source>
        <dbReference type="ARBA" id="ARBA00022989"/>
    </source>
</evidence>
<sequence length="428" mass="46951">MQNTTGERLKNKKDSSWILDNIVTIIFIVFTVVGFIVSKDVSLNYFLNELTSRLFRNAFLVLSLIIPVLAGLGLNFGIVIGAMAGQMAIAIVRYFTIGGVSGLFLCFLIALPIAALFGYFAGLLYNKTRGQEMIASLIVGYFANGIYQFLFLYTVGAIIKVNPTHPMINPSGIGVRMTVDLFPVKDGGLKYALDNIMKIPFMWAVLIVSVFILAIIVLSNNNKKKKSKKTPMYFLNVAACTIMIFISVFSIVTNNSLMQVNKVPVVTAILIIALCIFNELIMKTKLGQDFRSVGQNQHIAAVSGINVDRTRIIATVMSTVFAAWGQIVFLQNMGTLNTYNAHTQIGMFSVASLLVGGASTSKASNRHAIIGVLLFNSMFIMSPDIGKALFGNALLGEYFRTFMVYGVIGLALGLYVWKTNKKSRITLE</sequence>
<feature type="transmembrane region" description="Helical" evidence="6">
    <location>
        <begin position="137"/>
        <end position="159"/>
    </location>
</feature>
<keyword evidence="7" id="KW-0762">Sugar transport</keyword>
<feature type="transmembrane region" description="Helical" evidence="6">
    <location>
        <begin position="263"/>
        <end position="281"/>
    </location>
</feature>
<dbReference type="InterPro" id="IPR001851">
    <property type="entry name" value="ABC_transp_permease"/>
</dbReference>
<reference evidence="7 8" key="1">
    <citation type="submission" date="2021-03" db="EMBL/GenBank/DDBJ databases">
        <title>Genomic Encyclopedia of Type Strains, Phase IV (KMG-IV): sequencing the most valuable type-strain genomes for metagenomic binning, comparative biology and taxonomic classification.</title>
        <authorList>
            <person name="Goeker M."/>
        </authorList>
    </citation>
    <scope>NUCLEOTIDE SEQUENCE [LARGE SCALE GENOMIC DNA]</scope>
    <source>
        <strain evidence="7 8">DSM 24004</strain>
    </source>
</reference>
<feature type="transmembrane region" description="Helical" evidence="6">
    <location>
        <begin position="312"/>
        <end position="333"/>
    </location>
</feature>
<protein>
    <submittedName>
        <fullName evidence="7">Simple sugar transport system permease protein</fullName>
    </submittedName>
</protein>
<dbReference type="EMBL" id="JAGGKS010000005">
    <property type="protein sequence ID" value="MBP1926093.1"/>
    <property type="molecule type" value="Genomic_DNA"/>
</dbReference>
<keyword evidence="3 6" id="KW-0812">Transmembrane</keyword>
<keyword evidence="2" id="KW-1003">Cell membrane</keyword>
<dbReference type="PANTHER" id="PTHR32196:SF15">
    <property type="entry name" value="SUGAR ABC TRANSPORTER PERMEASE PROTEIN"/>
    <property type="match status" value="1"/>
</dbReference>
<evidence type="ECO:0000256" key="3">
    <source>
        <dbReference type="ARBA" id="ARBA00022692"/>
    </source>
</evidence>
<feature type="transmembrane region" description="Helical" evidence="6">
    <location>
        <begin position="398"/>
        <end position="417"/>
    </location>
</feature>
<dbReference type="RefSeq" id="WP_209511825.1">
    <property type="nucleotide sequence ID" value="NZ_JAGGKS010000005.1"/>
</dbReference>
<feature type="transmembrane region" description="Helical" evidence="6">
    <location>
        <begin position="232"/>
        <end position="251"/>
    </location>
</feature>
<keyword evidence="4 6" id="KW-1133">Transmembrane helix</keyword>